<evidence type="ECO:0000313" key="6">
    <source>
        <dbReference type="EMBL" id="PZF76496.1"/>
    </source>
</evidence>
<evidence type="ECO:0000256" key="2">
    <source>
        <dbReference type="ARBA" id="ARBA00023015"/>
    </source>
</evidence>
<dbReference type="Gene3D" id="1.10.10.10">
    <property type="entry name" value="Winged helix-like DNA-binding domain superfamily/Winged helix DNA-binding domain"/>
    <property type="match status" value="1"/>
</dbReference>
<keyword evidence="4" id="KW-0804">Transcription</keyword>
<sequence length="336" mass="35992">MTLHQPAPQVDEEAALAARAAWLHFAGGKTQGEVAELLGVQSTKAHRLIARARADGLIRVFVEGPISGCIALEEKLKADYGLAFCEVVPNIDEGSLPLRTLGMAGARYLRNLIESAKYRMIGMGHGRTLATAVDLMPSVAANGTRFVSLLGGLTRRFAASPFDVIHRLAERTAAEAYVMPVPFFANTEKDRQVLEAQYGVSDVIAMAKEAELYIAGIGEVDRKSFIATAGMVDEEDVEEVMKTGACAELLGHFFNEHGEHLPNSVSARAMAPRFADLKSHRIVALAGGTSKTRAIRAILAHGLLFGLITDEATAKRLVSLKPGREPGKKNGKPAPG</sequence>
<name>A0A2W2BSS6_9HYPH</name>
<accession>A0A2W2BSS6</accession>
<feature type="domain" description="Sugar-binding" evidence="5">
    <location>
        <begin position="65"/>
        <end position="318"/>
    </location>
</feature>
<evidence type="ECO:0000313" key="7">
    <source>
        <dbReference type="Proteomes" id="UP000248795"/>
    </source>
</evidence>
<dbReference type="Gene3D" id="3.40.50.1360">
    <property type="match status" value="1"/>
</dbReference>
<comment type="caution">
    <text evidence="6">The sequence shown here is derived from an EMBL/GenBank/DDBJ whole genome shotgun (WGS) entry which is preliminary data.</text>
</comment>
<evidence type="ECO:0000259" key="5">
    <source>
        <dbReference type="Pfam" id="PF04198"/>
    </source>
</evidence>
<dbReference type="RefSeq" id="WP_111198732.1">
    <property type="nucleotide sequence ID" value="NZ_QKVK01000005.1"/>
</dbReference>
<keyword evidence="7" id="KW-1185">Reference proteome</keyword>
<dbReference type="SUPFAM" id="SSF100950">
    <property type="entry name" value="NagB/RpiA/CoA transferase-like"/>
    <property type="match status" value="1"/>
</dbReference>
<dbReference type="PANTHER" id="PTHR34294:SF1">
    <property type="entry name" value="TRANSCRIPTIONAL REGULATOR LSRR"/>
    <property type="match status" value="1"/>
</dbReference>
<dbReference type="GO" id="GO:0030246">
    <property type="term" value="F:carbohydrate binding"/>
    <property type="evidence" value="ECO:0007669"/>
    <property type="project" value="InterPro"/>
</dbReference>
<dbReference type="InterPro" id="IPR037171">
    <property type="entry name" value="NagB/RpiA_transferase-like"/>
</dbReference>
<evidence type="ECO:0000256" key="4">
    <source>
        <dbReference type="ARBA" id="ARBA00023163"/>
    </source>
</evidence>
<dbReference type="GO" id="GO:0003677">
    <property type="term" value="F:DNA binding"/>
    <property type="evidence" value="ECO:0007669"/>
    <property type="project" value="UniProtKB-KW"/>
</dbReference>
<dbReference type="InterPro" id="IPR036388">
    <property type="entry name" value="WH-like_DNA-bd_sf"/>
</dbReference>
<dbReference type="Pfam" id="PF04198">
    <property type="entry name" value="Sugar-bind"/>
    <property type="match status" value="1"/>
</dbReference>
<reference evidence="7" key="1">
    <citation type="submission" date="2018-06" db="EMBL/GenBank/DDBJ databases">
        <title>Aestuariibacter litoralis strain KCTC 52945T.</title>
        <authorList>
            <person name="Li X."/>
            <person name="Salam N."/>
            <person name="Li J.-L."/>
            <person name="Chen Y.-M."/>
            <person name="Yang Z.-W."/>
            <person name="Zhang L.-Y."/>
            <person name="Han M.-X."/>
            <person name="Xiao M."/>
            <person name="Li W.-J."/>
        </authorList>
    </citation>
    <scope>NUCLEOTIDE SEQUENCE [LARGE SCALE GENOMIC DNA]</scope>
    <source>
        <strain evidence="7">KCTC 52945</strain>
    </source>
</reference>
<organism evidence="6 7">
    <name type="scientific">Aestuariivirga litoralis</name>
    <dbReference type="NCBI Taxonomy" id="2650924"/>
    <lineage>
        <taxon>Bacteria</taxon>
        <taxon>Pseudomonadati</taxon>
        <taxon>Pseudomonadota</taxon>
        <taxon>Alphaproteobacteria</taxon>
        <taxon>Hyphomicrobiales</taxon>
        <taxon>Aestuariivirgaceae</taxon>
        <taxon>Aestuariivirga</taxon>
    </lineage>
</organism>
<dbReference type="InterPro" id="IPR051054">
    <property type="entry name" value="SorC_transcr_regulators"/>
</dbReference>
<evidence type="ECO:0000256" key="1">
    <source>
        <dbReference type="ARBA" id="ARBA00010466"/>
    </source>
</evidence>
<comment type="similarity">
    <text evidence="1">Belongs to the SorC transcriptional regulatory family.</text>
</comment>
<gene>
    <name evidence="6" type="ORF">DK847_11845</name>
</gene>
<dbReference type="AlphaFoldDB" id="A0A2W2BSS6"/>
<keyword evidence="3" id="KW-0238">DNA-binding</keyword>
<proteinExistence type="inferred from homology"/>
<protein>
    <submittedName>
        <fullName evidence="6">Sugar-binding transcriptional regulator</fullName>
    </submittedName>
</protein>
<keyword evidence="2" id="KW-0805">Transcription regulation</keyword>
<evidence type="ECO:0000256" key="3">
    <source>
        <dbReference type="ARBA" id="ARBA00023125"/>
    </source>
</evidence>
<dbReference type="PANTHER" id="PTHR34294">
    <property type="entry name" value="TRANSCRIPTIONAL REGULATOR-RELATED"/>
    <property type="match status" value="1"/>
</dbReference>
<dbReference type="InterPro" id="IPR007324">
    <property type="entry name" value="Sugar-bd_dom_put"/>
</dbReference>
<dbReference type="EMBL" id="QKVK01000005">
    <property type="protein sequence ID" value="PZF76496.1"/>
    <property type="molecule type" value="Genomic_DNA"/>
</dbReference>
<dbReference type="Proteomes" id="UP000248795">
    <property type="component" value="Unassembled WGS sequence"/>
</dbReference>